<sequence>MKFYETHFEEYINKESIHPKHSILYTTFPDKLNSLKNLIFFGPPGIGKYTQMLKAIQEYSPSGLKYEKKISIMYNKVPYFIKISDIHYEVDMSMLGCNSKLLWHEIYLQIIDIISAKQDKMGIIVCKNYHDIHSELLGNFYSYMQKNYEISVDLKFILITEELSFIPDTILNCCEVLNFSRPTKTAYEKCTDKKISIDVENITNIKLILSDGLELSIPYKIICNKIITQMKNIEQLNFLKFRDALYDIMIYNLDVSDCVFYILHTLYTEGLYDKDKLCIIMTKTYEFFQYYNNNYRPIYHLEKYFLFLISVIHKY</sequence>
<dbReference type="AlphaFoldDB" id="A0A6C0E584"/>
<evidence type="ECO:0000313" key="1">
    <source>
        <dbReference type="EMBL" id="QHT23801.1"/>
    </source>
</evidence>
<organism evidence="1">
    <name type="scientific">viral metagenome</name>
    <dbReference type="NCBI Taxonomy" id="1070528"/>
    <lineage>
        <taxon>unclassified sequences</taxon>
        <taxon>metagenomes</taxon>
        <taxon>organismal metagenomes</taxon>
    </lineage>
</organism>
<dbReference type="SUPFAM" id="SSF52540">
    <property type="entry name" value="P-loop containing nucleoside triphosphate hydrolases"/>
    <property type="match status" value="1"/>
</dbReference>
<dbReference type="EMBL" id="MN739735">
    <property type="protein sequence ID" value="QHT23801.1"/>
    <property type="molecule type" value="Genomic_DNA"/>
</dbReference>
<reference evidence="1" key="1">
    <citation type="journal article" date="2020" name="Nature">
        <title>Giant virus diversity and host interactions through global metagenomics.</title>
        <authorList>
            <person name="Schulz F."/>
            <person name="Roux S."/>
            <person name="Paez-Espino D."/>
            <person name="Jungbluth S."/>
            <person name="Walsh D.A."/>
            <person name="Denef V.J."/>
            <person name="McMahon K.D."/>
            <person name="Konstantinidis K.T."/>
            <person name="Eloe-Fadrosh E.A."/>
            <person name="Kyrpides N.C."/>
            <person name="Woyke T."/>
        </authorList>
    </citation>
    <scope>NUCLEOTIDE SEQUENCE</scope>
    <source>
        <strain evidence="1">GVMAG-M-3300023179-132</strain>
    </source>
</reference>
<accession>A0A6C0E584</accession>
<name>A0A6C0E584_9ZZZZ</name>
<dbReference type="InterPro" id="IPR027417">
    <property type="entry name" value="P-loop_NTPase"/>
</dbReference>
<dbReference type="Gene3D" id="3.40.50.300">
    <property type="entry name" value="P-loop containing nucleotide triphosphate hydrolases"/>
    <property type="match status" value="1"/>
</dbReference>
<protein>
    <submittedName>
        <fullName evidence="1">Uncharacterized protein</fullName>
    </submittedName>
</protein>
<proteinExistence type="predicted"/>